<dbReference type="EMBL" id="BFAA01011139">
    <property type="protein sequence ID" value="GCB75178.1"/>
    <property type="molecule type" value="Genomic_DNA"/>
</dbReference>
<feature type="compositionally biased region" description="Basic and acidic residues" evidence="1">
    <location>
        <begin position="1"/>
        <end position="11"/>
    </location>
</feature>
<evidence type="ECO:0000313" key="3">
    <source>
        <dbReference type="Proteomes" id="UP000288216"/>
    </source>
</evidence>
<keyword evidence="3" id="KW-1185">Reference proteome</keyword>
<evidence type="ECO:0000313" key="2">
    <source>
        <dbReference type="EMBL" id="GCB75178.1"/>
    </source>
</evidence>
<comment type="caution">
    <text evidence="2">The sequence shown here is derived from an EMBL/GenBank/DDBJ whole genome shotgun (WGS) entry which is preliminary data.</text>
</comment>
<organism evidence="2 3">
    <name type="scientific">Scyliorhinus torazame</name>
    <name type="common">Cloudy catshark</name>
    <name type="synonym">Catulus torazame</name>
    <dbReference type="NCBI Taxonomy" id="75743"/>
    <lineage>
        <taxon>Eukaryota</taxon>
        <taxon>Metazoa</taxon>
        <taxon>Chordata</taxon>
        <taxon>Craniata</taxon>
        <taxon>Vertebrata</taxon>
        <taxon>Chondrichthyes</taxon>
        <taxon>Elasmobranchii</taxon>
        <taxon>Galeomorphii</taxon>
        <taxon>Galeoidea</taxon>
        <taxon>Carcharhiniformes</taxon>
        <taxon>Scyliorhinidae</taxon>
        <taxon>Scyliorhinus</taxon>
    </lineage>
</organism>
<dbReference type="Proteomes" id="UP000288216">
    <property type="component" value="Unassembled WGS sequence"/>
</dbReference>
<proteinExistence type="predicted"/>
<dbReference type="AlphaFoldDB" id="A0A401PPY9"/>
<name>A0A401PPY9_SCYTO</name>
<accession>A0A401PPY9</accession>
<evidence type="ECO:0000256" key="1">
    <source>
        <dbReference type="SAM" id="MobiDB-lite"/>
    </source>
</evidence>
<sequence length="163" mass="17693">MKAHSKTEPRAEWNQQADQLAKEGARTSVAWDPYEECRVAAVSGQPEEKGVVLSPDLGTVQAQDPILKATLAAICRQEKIEGPYEAADIIVREGMLFEGDKWVVPFLCHKEFLQPAHESPGAGHPGPETTGISTSQKPPGSEWKWWDGGQVSGKTSAIFVQAA</sequence>
<feature type="region of interest" description="Disordered" evidence="1">
    <location>
        <begin position="1"/>
        <end position="25"/>
    </location>
</feature>
<feature type="region of interest" description="Disordered" evidence="1">
    <location>
        <begin position="117"/>
        <end position="149"/>
    </location>
</feature>
<reference evidence="2 3" key="1">
    <citation type="journal article" date="2018" name="Nat. Ecol. Evol.">
        <title>Shark genomes provide insights into elasmobranch evolution and the origin of vertebrates.</title>
        <authorList>
            <person name="Hara Y"/>
            <person name="Yamaguchi K"/>
            <person name="Onimaru K"/>
            <person name="Kadota M"/>
            <person name="Koyanagi M"/>
            <person name="Keeley SD"/>
            <person name="Tatsumi K"/>
            <person name="Tanaka K"/>
            <person name="Motone F"/>
            <person name="Kageyama Y"/>
            <person name="Nozu R"/>
            <person name="Adachi N"/>
            <person name="Nishimura O"/>
            <person name="Nakagawa R"/>
            <person name="Tanegashima C"/>
            <person name="Kiyatake I"/>
            <person name="Matsumoto R"/>
            <person name="Murakumo K"/>
            <person name="Nishida K"/>
            <person name="Terakita A"/>
            <person name="Kuratani S"/>
            <person name="Sato K"/>
            <person name="Hyodo S Kuraku.S."/>
        </authorList>
    </citation>
    <scope>NUCLEOTIDE SEQUENCE [LARGE SCALE GENOMIC DNA]</scope>
</reference>
<protein>
    <submittedName>
        <fullName evidence="2">Uncharacterized protein</fullName>
    </submittedName>
</protein>
<gene>
    <name evidence="2" type="ORF">scyTo_0017308</name>
</gene>